<protein>
    <submittedName>
        <fullName evidence="1">Type II toxin-antitoxin system VapC family toxin</fullName>
    </submittedName>
</protein>
<dbReference type="EMBL" id="JBBNOP010000018">
    <property type="protein sequence ID" value="MEQ3364208.1"/>
    <property type="molecule type" value="Genomic_DNA"/>
</dbReference>
<gene>
    <name evidence="1" type="ORF">AAA083_14600</name>
</gene>
<dbReference type="InterPro" id="IPR029060">
    <property type="entry name" value="PIN-like_dom_sf"/>
</dbReference>
<keyword evidence="2" id="KW-1185">Reference proteome</keyword>
<organism evidence="1 2">
    <name type="scientific">Raoultibacter massiliensis</name>
    <dbReference type="NCBI Taxonomy" id="1852371"/>
    <lineage>
        <taxon>Bacteria</taxon>
        <taxon>Bacillati</taxon>
        <taxon>Actinomycetota</taxon>
        <taxon>Coriobacteriia</taxon>
        <taxon>Eggerthellales</taxon>
        <taxon>Eggerthellaceae</taxon>
        <taxon>Raoultibacter</taxon>
    </lineage>
</organism>
<evidence type="ECO:0000313" key="1">
    <source>
        <dbReference type="EMBL" id="MEQ3364208.1"/>
    </source>
</evidence>
<name>A0ABV1JGJ7_9ACTN</name>
<dbReference type="Proteomes" id="UP001487305">
    <property type="component" value="Unassembled WGS sequence"/>
</dbReference>
<dbReference type="RefSeq" id="WP_245874554.1">
    <property type="nucleotide sequence ID" value="NZ_JBBNOP010000018.1"/>
</dbReference>
<sequence>MDLVIGQKMITIIDESVILRYLLNDDKRKAKQAASLIAGGHAYSYPEIFARVAVTLRDVYGVPRSLVSEAMLNLLDDIRVSEEDIVRYATRLFGSSMLDYIDCLLVARNHLYSHEIVSFDKPLMKNMI</sequence>
<accession>A0ABV1JGJ7</accession>
<evidence type="ECO:0000313" key="2">
    <source>
        <dbReference type="Proteomes" id="UP001487305"/>
    </source>
</evidence>
<dbReference type="SUPFAM" id="SSF88723">
    <property type="entry name" value="PIN domain-like"/>
    <property type="match status" value="1"/>
</dbReference>
<reference evidence="1 2" key="1">
    <citation type="submission" date="2024-04" db="EMBL/GenBank/DDBJ databases">
        <title>Human intestinal bacterial collection.</title>
        <authorList>
            <person name="Pauvert C."/>
            <person name="Hitch T.C.A."/>
            <person name="Clavel T."/>
        </authorList>
    </citation>
    <scope>NUCLEOTIDE SEQUENCE [LARGE SCALE GENOMIC DNA]</scope>
    <source>
        <strain evidence="1 2">CLA-KB-H42</strain>
    </source>
</reference>
<comment type="caution">
    <text evidence="1">The sequence shown here is derived from an EMBL/GenBank/DDBJ whole genome shotgun (WGS) entry which is preliminary data.</text>
</comment>
<proteinExistence type="predicted"/>